<dbReference type="Proteomes" id="UP000001876">
    <property type="component" value="Unassembled WGS sequence"/>
</dbReference>
<feature type="transmembrane region" description="Helical" evidence="2">
    <location>
        <begin position="12"/>
        <end position="30"/>
    </location>
</feature>
<protein>
    <submittedName>
        <fullName evidence="3">Predicted protein</fullName>
    </submittedName>
</protein>
<keyword evidence="2" id="KW-0812">Transmembrane</keyword>
<name>C1N5P3_MICPC</name>
<keyword evidence="2" id="KW-0472">Membrane</keyword>
<keyword evidence="2" id="KW-1133">Transmembrane helix</keyword>
<feature type="transmembrane region" description="Helical" evidence="2">
    <location>
        <begin position="474"/>
        <end position="495"/>
    </location>
</feature>
<feature type="transmembrane region" description="Helical" evidence="2">
    <location>
        <begin position="432"/>
        <end position="454"/>
    </location>
</feature>
<gene>
    <name evidence="3" type="ORF">MICPUCDRAFT_52987</name>
</gene>
<dbReference type="EMBL" id="GG663748">
    <property type="protein sequence ID" value="EEH52329.1"/>
    <property type="molecule type" value="Genomic_DNA"/>
</dbReference>
<dbReference type="GeneID" id="9688837"/>
<feature type="region of interest" description="Disordered" evidence="1">
    <location>
        <begin position="64"/>
        <end position="116"/>
    </location>
</feature>
<accession>C1N5P3</accession>
<organism evidence="4">
    <name type="scientific">Micromonas pusilla (strain CCMP1545)</name>
    <name type="common">Picoplanktonic green alga</name>
    <dbReference type="NCBI Taxonomy" id="564608"/>
    <lineage>
        <taxon>Eukaryota</taxon>
        <taxon>Viridiplantae</taxon>
        <taxon>Chlorophyta</taxon>
        <taxon>Mamiellophyceae</taxon>
        <taxon>Mamiellales</taxon>
        <taxon>Mamiellaceae</taxon>
        <taxon>Micromonas</taxon>
    </lineage>
</organism>
<evidence type="ECO:0000256" key="2">
    <source>
        <dbReference type="SAM" id="Phobius"/>
    </source>
</evidence>
<evidence type="ECO:0000313" key="4">
    <source>
        <dbReference type="Proteomes" id="UP000001876"/>
    </source>
</evidence>
<evidence type="ECO:0000313" key="3">
    <source>
        <dbReference type="EMBL" id="EEH52329.1"/>
    </source>
</evidence>
<keyword evidence="4" id="KW-1185">Reference proteome</keyword>
<reference evidence="3 4" key="1">
    <citation type="journal article" date="2009" name="Science">
        <title>Green evolution and dynamic adaptations revealed by genomes of the marine picoeukaryotes Micromonas.</title>
        <authorList>
            <person name="Worden A.Z."/>
            <person name="Lee J.H."/>
            <person name="Mock T."/>
            <person name="Rouze P."/>
            <person name="Simmons M.P."/>
            <person name="Aerts A.L."/>
            <person name="Allen A.E."/>
            <person name="Cuvelier M.L."/>
            <person name="Derelle E."/>
            <person name="Everett M.V."/>
            <person name="Foulon E."/>
            <person name="Grimwood J."/>
            <person name="Gundlach H."/>
            <person name="Henrissat B."/>
            <person name="Napoli C."/>
            <person name="McDonald S.M."/>
            <person name="Parker M.S."/>
            <person name="Rombauts S."/>
            <person name="Salamov A."/>
            <person name="Von Dassow P."/>
            <person name="Badger J.H."/>
            <person name="Coutinho P.M."/>
            <person name="Demir E."/>
            <person name="Dubchak I."/>
            <person name="Gentemann C."/>
            <person name="Eikrem W."/>
            <person name="Gready J.E."/>
            <person name="John U."/>
            <person name="Lanier W."/>
            <person name="Lindquist E.A."/>
            <person name="Lucas S."/>
            <person name="Mayer K.F."/>
            <person name="Moreau H."/>
            <person name="Not F."/>
            <person name="Otillar R."/>
            <person name="Panaud O."/>
            <person name="Pangilinan J."/>
            <person name="Paulsen I."/>
            <person name="Piegu B."/>
            <person name="Poliakov A."/>
            <person name="Robbens S."/>
            <person name="Schmutz J."/>
            <person name="Toulza E."/>
            <person name="Wyss T."/>
            <person name="Zelensky A."/>
            <person name="Zhou K."/>
            <person name="Armbrust E.V."/>
            <person name="Bhattacharya D."/>
            <person name="Goodenough U.W."/>
            <person name="Van de Peer Y."/>
            <person name="Grigoriev I.V."/>
        </authorList>
    </citation>
    <scope>NUCLEOTIDE SEQUENCE [LARGE SCALE GENOMIC DNA]</scope>
    <source>
        <strain evidence="3 4">CCMP1545</strain>
    </source>
</reference>
<dbReference type="GO" id="GO:0005254">
    <property type="term" value="F:chloride channel activity"/>
    <property type="evidence" value="ECO:0007669"/>
    <property type="project" value="InterPro"/>
</dbReference>
<evidence type="ECO:0000256" key="1">
    <source>
        <dbReference type="SAM" id="MobiDB-lite"/>
    </source>
</evidence>
<dbReference type="OrthoDB" id="10679020at2759"/>
<sequence length="598" mass="66841">MTTGGATDGDTWLVVALCTSQTVVGVCVLARAHVRAFWARCSGTVSGLFHREIHDLLSILSPQSSGAHRTRSRKTRVDSFARDDDENAMKRKRSLSKESGFGGSGGNSISKRDRDREERVHFDNLVGEVFSKQKELLHSNVIKHTVIAEREFVTAYRASLRNSTFTSHVRSEQNFVRNNDDASLRVPPKGTPERAMYTIKAVTLLNVLWHSKPVAHAVKDACGLAFLAGAAASAVWYAHIASGASRTLVPIRPHTASKLIVVVEKSLAEVLVGYRFFPAFLLLGLLTYIVERWRDFLTNCHTVQARLHDIGVAVGAAIVDPSSLRVRKKLYTLYRYMNVAHAKTYASVCAALPQSSQACIAYRLLTDEEVNILEAVENKSRDVVITWIGAVIEDLIRSNDVRELSIHSMLVPELRGICARHMDLFTRNMPNVWFATCHVIVNYLVILQTLYLSVQLDPAQVIESGETSDHREVLFTYVFCNWVFSFMLASTYWVASSMVEVLATPFGYGDDAYNADALLASTDRMLFASLRAKFNLDAADEGARRRNARRRWWRATMEYKGEKHLARSFDHDDGDGKSALSSLDKNGDIGFFDVVKQL</sequence>
<feature type="transmembrane region" description="Helical" evidence="2">
    <location>
        <begin position="221"/>
        <end position="240"/>
    </location>
</feature>
<dbReference type="RefSeq" id="XP_003063193.1">
    <property type="nucleotide sequence ID" value="XM_003063147.1"/>
</dbReference>
<dbReference type="AlphaFoldDB" id="C1N5P3"/>
<feature type="transmembrane region" description="Helical" evidence="2">
    <location>
        <begin position="272"/>
        <end position="290"/>
    </location>
</feature>
<dbReference type="KEGG" id="mpp:MICPUCDRAFT_52987"/>
<proteinExistence type="predicted"/>